<protein>
    <recommendedName>
        <fullName evidence="8">AP2/ERF domain-containing protein</fullName>
    </recommendedName>
</protein>
<dbReference type="InterPro" id="IPR016177">
    <property type="entry name" value="DNA-bd_dom_sf"/>
</dbReference>
<evidence type="ECO:0000256" key="3">
    <source>
        <dbReference type="ARBA" id="ARBA00023125"/>
    </source>
</evidence>
<dbReference type="PANTHER" id="PTHR31190:SF321">
    <property type="entry name" value="ETHYLENE-RESPONSIVE TRANSCRIPTION FACTOR ERF098"/>
    <property type="match status" value="1"/>
</dbReference>
<keyword evidence="3" id="KW-0238">DNA-binding</keyword>
<organism evidence="9 10">
    <name type="scientific">Gossypium laxum</name>
    <dbReference type="NCBI Taxonomy" id="34288"/>
    <lineage>
        <taxon>Eukaryota</taxon>
        <taxon>Viridiplantae</taxon>
        <taxon>Streptophyta</taxon>
        <taxon>Embryophyta</taxon>
        <taxon>Tracheophyta</taxon>
        <taxon>Spermatophyta</taxon>
        <taxon>Magnoliopsida</taxon>
        <taxon>eudicotyledons</taxon>
        <taxon>Gunneridae</taxon>
        <taxon>Pentapetalae</taxon>
        <taxon>rosids</taxon>
        <taxon>malvids</taxon>
        <taxon>Malvales</taxon>
        <taxon>Malvaceae</taxon>
        <taxon>Malvoideae</taxon>
        <taxon>Gossypium</taxon>
    </lineage>
</organism>
<dbReference type="GO" id="GO:0005634">
    <property type="term" value="C:nucleus"/>
    <property type="evidence" value="ECO:0007669"/>
    <property type="project" value="UniProtKB-SubCell"/>
</dbReference>
<feature type="domain" description="AP2/ERF" evidence="8">
    <location>
        <begin position="51"/>
        <end position="110"/>
    </location>
</feature>
<dbReference type="GO" id="GO:0003700">
    <property type="term" value="F:DNA-binding transcription factor activity"/>
    <property type="evidence" value="ECO:0007669"/>
    <property type="project" value="InterPro"/>
</dbReference>
<keyword evidence="5" id="KW-0539">Nucleus</keyword>
<comment type="subcellular location">
    <subcellularLocation>
        <location evidence="1">Nucleus</location>
    </subcellularLocation>
</comment>
<accession>A0A7J8YY15</accession>
<dbReference type="FunFam" id="3.30.730.10:FF:000001">
    <property type="entry name" value="Ethylene-responsive transcription factor 2"/>
    <property type="match status" value="1"/>
</dbReference>
<proteinExistence type="inferred from homology"/>
<evidence type="ECO:0000256" key="4">
    <source>
        <dbReference type="ARBA" id="ARBA00023163"/>
    </source>
</evidence>
<dbReference type="SMART" id="SM00380">
    <property type="entry name" value="AP2"/>
    <property type="match status" value="1"/>
</dbReference>
<dbReference type="AlphaFoldDB" id="A0A7J8YY15"/>
<reference evidence="9 10" key="1">
    <citation type="journal article" date="2019" name="Genome Biol. Evol.">
        <title>Insights into the evolution of the New World diploid cottons (Gossypium, subgenus Houzingenia) based on genome sequencing.</title>
        <authorList>
            <person name="Grover C.E."/>
            <person name="Arick M.A. 2nd"/>
            <person name="Thrash A."/>
            <person name="Conover J.L."/>
            <person name="Sanders W.S."/>
            <person name="Peterson D.G."/>
            <person name="Frelichowski J.E."/>
            <person name="Scheffler J.A."/>
            <person name="Scheffler B.E."/>
            <person name="Wendel J.F."/>
        </authorList>
    </citation>
    <scope>NUCLEOTIDE SEQUENCE [LARGE SCALE GENOMIC DNA]</scope>
    <source>
        <strain evidence="9">4</strain>
        <tissue evidence="9">Leaf</tissue>
    </source>
</reference>
<dbReference type="InterPro" id="IPR036955">
    <property type="entry name" value="AP2/ERF_dom_sf"/>
</dbReference>
<keyword evidence="4" id="KW-0804">Transcription</keyword>
<evidence type="ECO:0000313" key="9">
    <source>
        <dbReference type="EMBL" id="MBA0704468.1"/>
    </source>
</evidence>
<dbReference type="PRINTS" id="PR00367">
    <property type="entry name" value="ETHRSPELEMNT"/>
</dbReference>
<gene>
    <name evidence="9" type="ORF">Golax_016722</name>
</gene>
<dbReference type="Gene3D" id="3.30.730.10">
    <property type="entry name" value="AP2/ERF domain"/>
    <property type="match status" value="1"/>
</dbReference>
<dbReference type="Proteomes" id="UP000593574">
    <property type="component" value="Unassembled WGS sequence"/>
</dbReference>
<dbReference type="CDD" id="cd00018">
    <property type="entry name" value="AP2"/>
    <property type="match status" value="1"/>
</dbReference>
<dbReference type="PANTHER" id="PTHR31190">
    <property type="entry name" value="DNA-BINDING DOMAIN"/>
    <property type="match status" value="1"/>
</dbReference>
<evidence type="ECO:0000259" key="8">
    <source>
        <dbReference type="PROSITE" id="PS51032"/>
    </source>
</evidence>
<dbReference type="SUPFAM" id="SSF54171">
    <property type="entry name" value="DNA-binding domain"/>
    <property type="match status" value="1"/>
</dbReference>
<dbReference type="EMBL" id="JABEZV010000001">
    <property type="protein sequence ID" value="MBA0704468.1"/>
    <property type="molecule type" value="Genomic_DNA"/>
</dbReference>
<evidence type="ECO:0000256" key="7">
    <source>
        <dbReference type="SAM" id="MobiDB-lite"/>
    </source>
</evidence>
<dbReference type="PROSITE" id="PS51032">
    <property type="entry name" value="AP2_ERF"/>
    <property type="match status" value="1"/>
</dbReference>
<comment type="similarity">
    <text evidence="6">Belongs to the AP2/ERF transcription factor family. ERF subfamily.</text>
</comment>
<dbReference type="InterPro" id="IPR001471">
    <property type="entry name" value="AP2/ERF_dom"/>
</dbReference>
<keyword evidence="2" id="KW-0805">Transcription regulation</keyword>
<name>A0A7J8YY15_9ROSI</name>
<sequence length="183" mass="20438">MFLLVYMGGQLCAFATEYKCGTEFDALFQVQTMPMEQNKMKKAGEAESSLRYRGVRRRPWGKYAAEIRDSTRQGGPRLWLGTFDTAEEAARAYDRAAFSMRGHSAILNFRDEHIISSTAVNSPPTATPSSSSSSSSSSSASAASSSSYFFEHVKSKKDEERIVLELECLDDKLLEELLDFENK</sequence>
<evidence type="ECO:0000256" key="2">
    <source>
        <dbReference type="ARBA" id="ARBA00023015"/>
    </source>
</evidence>
<comment type="caution">
    <text evidence="9">The sequence shown here is derived from an EMBL/GenBank/DDBJ whole genome shotgun (WGS) entry which is preliminary data.</text>
</comment>
<dbReference type="GO" id="GO:0003677">
    <property type="term" value="F:DNA binding"/>
    <property type="evidence" value="ECO:0007669"/>
    <property type="project" value="UniProtKB-KW"/>
</dbReference>
<evidence type="ECO:0000313" key="10">
    <source>
        <dbReference type="Proteomes" id="UP000593574"/>
    </source>
</evidence>
<keyword evidence="10" id="KW-1185">Reference proteome</keyword>
<feature type="region of interest" description="Disordered" evidence="7">
    <location>
        <begin position="119"/>
        <end position="142"/>
    </location>
</feature>
<dbReference type="Pfam" id="PF00847">
    <property type="entry name" value="AP2"/>
    <property type="match status" value="1"/>
</dbReference>
<evidence type="ECO:0000256" key="6">
    <source>
        <dbReference type="ARBA" id="ARBA00024343"/>
    </source>
</evidence>
<dbReference type="GO" id="GO:0009873">
    <property type="term" value="P:ethylene-activated signaling pathway"/>
    <property type="evidence" value="ECO:0007669"/>
    <property type="project" value="InterPro"/>
</dbReference>
<evidence type="ECO:0000256" key="1">
    <source>
        <dbReference type="ARBA" id="ARBA00004123"/>
    </source>
</evidence>
<evidence type="ECO:0000256" key="5">
    <source>
        <dbReference type="ARBA" id="ARBA00023242"/>
    </source>
</evidence>
<dbReference type="InterPro" id="IPR044808">
    <property type="entry name" value="ERF_plant"/>
</dbReference>